<proteinExistence type="predicted"/>
<sequence length="245" mass="26789">MEVNGGGRCGMEVNGGGRCGMVVNGGGRCDGGLELLVYQGTEAGGCTRLIKAEWEISGGDRNLNKQTLNNHNLSSSIPTPTTREQKGTMVVLVVVSLVMVLMLDWTQASPQYGIPEPEPRPTRKHVCRPVHHTRTVVVTKQVTKTQHQTQYVDKPTYVTQTVNSYKTQTQSLYVTKTVAQYITRTVPSYVTKKVVEHVYVTPSCPSTTHYTPTTAGYGSGYTGGIDVRQQSPRSGYGDSGWEWSS</sequence>
<evidence type="ECO:0000313" key="3">
    <source>
        <dbReference type="Proteomes" id="UP001292094"/>
    </source>
</evidence>
<reference evidence="2" key="1">
    <citation type="submission" date="2023-11" db="EMBL/GenBank/DDBJ databases">
        <title>Genome assemblies of two species of porcelain crab, Petrolisthes cinctipes and Petrolisthes manimaculis (Anomura: Porcellanidae).</title>
        <authorList>
            <person name="Angst P."/>
        </authorList>
    </citation>
    <scope>NUCLEOTIDE SEQUENCE</scope>
    <source>
        <strain evidence="2">PB745_02</strain>
        <tissue evidence="2">Gill</tissue>
    </source>
</reference>
<feature type="region of interest" description="Disordered" evidence="1">
    <location>
        <begin position="221"/>
        <end position="245"/>
    </location>
</feature>
<keyword evidence="3" id="KW-1185">Reference proteome</keyword>
<gene>
    <name evidence="2" type="ORF">Pmani_038321</name>
</gene>
<dbReference type="Proteomes" id="UP001292094">
    <property type="component" value="Unassembled WGS sequence"/>
</dbReference>
<protein>
    <submittedName>
        <fullName evidence="2">Uncharacterized protein</fullName>
    </submittedName>
</protein>
<evidence type="ECO:0000313" key="2">
    <source>
        <dbReference type="EMBL" id="KAK4288662.1"/>
    </source>
</evidence>
<evidence type="ECO:0000256" key="1">
    <source>
        <dbReference type="SAM" id="MobiDB-lite"/>
    </source>
</evidence>
<name>A0AAE1TKJ7_9EUCA</name>
<comment type="caution">
    <text evidence="2">The sequence shown here is derived from an EMBL/GenBank/DDBJ whole genome shotgun (WGS) entry which is preliminary data.</text>
</comment>
<accession>A0AAE1TKJ7</accession>
<dbReference type="EMBL" id="JAWZYT010006191">
    <property type="protein sequence ID" value="KAK4288662.1"/>
    <property type="molecule type" value="Genomic_DNA"/>
</dbReference>
<dbReference type="AlphaFoldDB" id="A0AAE1TKJ7"/>
<organism evidence="2 3">
    <name type="scientific">Petrolisthes manimaculis</name>
    <dbReference type="NCBI Taxonomy" id="1843537"/>
    <lineage>
        <taxon>Eukaryota</taxon>
        <taxon>Metazoa</taxon>
        <taxon>Ecdysozoa</taxon>
        <taxon>Arthropoda</taxon>
        <taxon>Crustacea</taxon>
        <taxon>Multicrustacea</taxon>
        <taxon>Malacostraca</taxon>
        <taxon>Eumalacostraca</taxon>
        <taxon>Eucarida</taxon>
        <taxon>Decapoda</taxon>
        <taxon>Pleocyemata</taxon>
        <taxon>Anomura</taxon>
        <taxon>Galatheoidea</taxon>
        <taxon>Porcellanidae</taxon>
        <taxon>Petrolisthes</taxon>
    </lineage>
</organism>